<name>A0AA42IY83_9FIRM</name>
<dbReference type="RefSeq" id="WP_271010674.1">
    <property type="nucleotide sequence ID" value="NZ_JAQIFT010000001.1"/>
</dbReference>
<evidence type="ECO:0000313" key="2">
    <source>
        <dbReference type="EMBL" id="MDA3729904.1"/>
    </source>
</evidence>
<organism evidence="2 3">
    <name type="scientific">Holtiella tumoricola</name>
    <dbReference type="NCBI Taxonomy" id="3018743"/>
    <lineage>
        <taxon>Bacteria</taxon>
        <taxon>Bacillati</taxon>
        <taxon>Bacillota</taxon>
        <taxon>Clostridia</taxon>
        <taxon>Lachnospirales</taxon>
        <taxon>Cellulosilyticaceae</taxon>
        <taxon>Holtiella</taxon>
    </lineage>
</organism>
<evidence type="ECO:0000259" key="1">
    <source>
        <dbReference type="PROSITE" id="PS50943"/>
    </source>
</evidence>
<dbReference type="InterPro" id="IPR010982">
    <property type="entry name" value="Lambda_DNA-bd_dom_sf"/>
</dbReference>
<comment type="caution">
    <text evidence="2">The sequence shown here is derived from an EMBL/GenBank/DDBJ whole genome shotgun (WGS) entry which is preliminary data.</text>
</comment>
<feature type="domain" description="HTH cro/C1-type" evidence="1">
    <location>
        <begin position="9"/>
        <end position="54"/>
    </location>
</feature>
<proteinExistence type="predicted"/>
<protein>
    <submittedName>
        <fullName evidence="2">Helix-turn-helix transcriptional regulator</fullName>
    </submittedName>
</protein>
<keyword evidence="3" id="KW-1185">Reference proteome</keyword>
<dbReference type="Gene3D" id="1.10.260.40">
    <property type="entry name" value="lambda repressor-like DNA-binding domains"/>
    <property type="match status" value="1"/>
</dbReference>
<reference evidence="2" key="1">
    <citation type="journal article" date="2023" name="Int. J. Syst. Evol. Microbiol.">
        <title>&lt;i&gt;Holtiella tumoricola&lt;/i&gt; gen. nov. sp. nov., isolated from a human clinical sample.</title>
        <authorList>
            <person name="Allen-Vercoe E."/>
            <person name="Daigneault M.C."/>
            <person name="Vancuren S.J."/>
            <person name="Cochrane K."/>
            <person name="O'Neal L.L."/>
            <person name="Sankaranarayanan K."/>
            <person name="Lawson P.A."/>
        </authorList>
    </citation>
    <scope>NUCLEOTIDE SEQUENCE</scope>
    <source>
        <strain evidence="2">CC70A</strain>
    </source>
</reference>
<dbReference type="CDD" id="cd00093">
    <property type="entry name" value="HTH_XRE"/>
    <property type="match status" value="1"/>
</dbReference>
<dbReference type="EMBL" id="JAQIFT010000001">
    <property type="protein sequence ID" value="MDA3729904.1"/>
    <property type="molecule type" value="Genomic_DNA"/>
</dbReference>
<dbReference type="GO" id="GO:0003677">
    <property type="term" value="F:DNA binding"/>
    <property type="evidence" value="ECO:0007669"/>
    <property type="project" value="InterPro"/>
</dbReference>
<gene>
    <name evidence="2" type="ORF">PBV87_00055</name>
</gene>
<sequence>MLKEKLDDLSRQSICENLNISRATLNNWEKYKTENIFKYLKLCKMLNINPFDELDKYERLQELT</sequence>
<evidence type="ECO:0000313" key="3">
    <source>
        <dbReference type="Proteomes" id="UP001169242"/>
    </source>
</evidence>
<dbReference type="PROSITE" id="PS50943">
    <property type="entry name" value="HTH_CROC1"/>
    <property type="match status" value="1"/>
</dbReference>
<dbReference type="AlphaFoldDB" id="A0AA42IY83"/>
<accession>A0AA42IY83</accession>
<dbReference type="Proteomes" id="UP001169242">
    <property type="component" value="Unassembled WGS sequence"/>
</dbReference>
<feature type="non-terminal residue" evidence="2">
    <location>
        <position position="64"/>
    </location>
</feature>
<dbReference type="InterPro" id="IPR001387">
    <property type="entry name" value="Cro/C1-type_HTH"/>
</dbReference>